<evidence type="ECO:0000256" key="1">
    <source>
        <dbReference type="ARBA" id="ARBA00022527"/>
    </source>
</evidence>
<dbReference type="Gene3D" id="3.30.565.10">
    <property type="entry name" value="Histidine kinase-like ATPase, C-terminal domain"/>
    <property type="match status" value="1"/>
</dbReference>
<dbReference type="PANTHER" id="PTHR35526:SF3">
    <property type="entry name" value="ANTI-SIGMA-F FACTOR RSBW"/>
    <property type="match status" value="1"/>
</dbReference>
<keyword evidence="4" id="KW-0808">Transferase</keyword>
<dbReference type="EMBL" id="FQWM01000005">
    <property type="protein sequence ID" value="SHH43263.1"/>
    <property type="molecule type" value="Genomic_DNA"/>
</dbReference>
<dbReference type="InterPro" id="IPR003594">
    <property type="entry name" value="HATPase_dom"/>
</dbReference>
<organism evidence="4 5">
    <name type="scientific">Cognatishimia maritima</name>
    <dbReference type="NCBI Taxonomy" id="870908"/>
    <lineage>
        <taxon>Bacteria</taxon>
        <taxon>Pseudomonadati</taxon>
        <taxon>Pseudomonadota</taxon>
        <taxon>Alphaproteobacteria</taxon>
        <taxon>Rhodobacterales</taxon>
        <taxon>Paracoccaceae</taxon>
        <taxon>Cognatishimia</taxon>
    </lineage>
</organism>
<evidence type="ECO:0000259" key="3">
    <source>
        <dbReference type="Pfam" id="PF13581"/>
    </source>
</evidence>
<dbReference type="PANTHER" id="PTHR35526">
    <property type="entry name" value="ANTI-SIGMA-F FACTOR RSBW-RELATED"/>
    <property type="match status" value="1"/>
</dbReference>
<dbReference type="Pfam" id="PF13581">
    <property type="entry name" value="HATPase_c_2"/>
    <property type="match status" value="1"/>
</dbReference>
<dbReference type="CDD" id="cd16936">
    <property type="entry name" value="HATPase_RsbW-like"/>
    <property type="match status" value="1"/>
</dbReference>
<evidence type="ECO:0000256" key="2">
    <source>
        <dbReference type="SAM" id="MobiDB-lite"/>
    </source>
</evidence>
<feature type="domain" description="Histidine kinase/HSP90-like ATPase" evidence="3">
    <location>
        <begin position="25"/>
        <end position="151"/>
    </location>
</feature>
<dbReference type="OrthoDB" id="9792240at2"/>
<name>A0A1M5SYJ2_9RHOB</name>
<gene>
    <name evidence="4" type="ORF">SAMN04488044_2526</name>
</gene>
<dbReference type="AlphaFoldDB" id="A0A1M5SYJ2"/>
<proteinExistence type="predicted"/>
<keyword evidence="4" id="KW-0418">Kinase</keyword>
<dbReference type="RefSeq" id="WP_072793391.1">
    <property type="nucleotide sequence ID" value="NZ_FQWM01000005.1"/>
</dbReference>
<evidence type="ECO:0000313" key="4">
    <source>
        <dbReference type="EMBL" id="SHH43263.1"/>
    </source>
</evidence>
<keyword evidence="5" id="KW-1185">Reference proteome</keyword>
<protein>
    <submittedName>
        <fullName evidence="4">Serine/threonine-protein kinase RsbW</fullName>
    </submittedName>
</protein>
<dbReference type="Proteomes" id="UP000184211">
    <property type="component" value="Unassembled WGS sequence"/>
</dbReference>
<keyword evidence="1" id="KW-0723">Serine/threonine-protein kinase</keyword>
<evidence type="ECO:0000313" key="5">
    <source>
        <dbReference type="Proteomes" id="UP000184211"/>
    </source>
</evidence>
<dbReference type="InterPro" id="IPR036890">
    <property type="entry name" value="HATPase_C_sf"/>
</dbReference>
<dbReference type="SUPFAM" id="SSF55874">
    <property type="entry name" value="ATPase domain of HSP90 chaperone/DNA topoisomerase II/histidine kinase"/>
    <property type="match status" value="1"/>
</dbReference>
<reference evidence="5" key="1">
    <citation type="submission" date="2016-11" db="EMBL/GenBank/DDBJ databases">
        <authorList>
            <person name="Varghese N."/>
            <person name="Submissions S."/>
        </authorList>
    </citation>
    <scope>NUCLEOTIDE SEQUENCE [LARGE SCALE GENOMIC DNA]</scope>
    <source>
        <strain evidence="5">DSM 28223</strain>
    </source>
</reference>
<dbReference type="STRING" id="870908.SAMN04488044_2526"/>
<dbReference type="InterPro" id="IPR050267">
    <property type="entry name" value="Anti-sigma-factor_SerPK"/>
</dbReference>
<sequence>MNRVSARAGTVPRSGEISFRSPSGATLKDMRHAVMAIIAELQSSGFRDDEISDAEIVLGELLSNIVKHAHLGRANGWFFIQVRYSDDALLVECHDNGSAMPQRRVPDGRFPNTARPTNMLPEGGWGWCLIRALSNDICYERSANENVTRLVLPIFPSAH</sequence>
<feature type="region of interest" description="Disordered" evidence="2">
    <location>
        <begin position="1"/>
        <end position="22"/>
    </location>
</feature>
<dbReference type="GO" id="GO:0004674">
    <property type="term" value="F:protein serine/threonine kinase activity"/>
    <property type="evidence" value="ECO:0007669"/>
    <property type="project" value="UniProtKB-KW"/>
</dbReference>
<accession>A0A1M5SYJ2</accession>